<organism evidence="1">
    <name type="scientific">uncultured Caudovirales phage</name>
    <dbReference type="NCBI Taxonomy" id="2100421"/>
    <lineage>
        <taxon>Viruses</taxon>
        <taxon>Duplodnaviria</taxon>
        <taxon>Heunggongvirae</taxon>
        <taxon>Uroviricota</taxon>
        <taxon>Caudoviricetes</taxon>
        <taxon>Peduoviridae</taxon>
        <taxon>Maltschvirus</taxon>
        <taxon>Maltschvirus maltsch</taxon>
    </lineage>
</organism>
<dbReference type="InterPro" id="IPR038695">
    <property type="entry name" value="Saro_0823-like_sf"/>
</dbReference>
<dbReference type="PANTHER" id="PTHR37953">
    <property type="entry name" value="UPF0127 PROTEIN MJ1496"/>
    <property type="match status" value="1"/>
</dbReference>
<dbReference type="PANTHER" id="PTHR37953:SF1">
    <property type="entry name" value="UPF0127 PROTEIN MJ1496"/>
    <property type="match status" value="1"/>
</dbReference>
<name>A0A6J5NKV6_9CAUD</name>
<gene>
    <name evidence="1" type="ORF">UFOVP699_100</name>
</gene>
<protein>
    <submittedName>
        <fullName evidence="1">COG1430 Uncharacterized conserved protein</fullName>
    </submittedName>
</protein>
<evidence type="ECO:0000313" key="1">
    <source>
        <dbReference type="EMBL" id="CAB4159362.1"/>
    </source>
</evidence>
<sequence>MPSLNNYLMLFESYCKKNAVDGKEIIAKISGVELKLKVASTPESQMKGYADTEYSPEENEGLLFIYDEPMPLTFWMKQVNFPLDIIFFDSNMCYINHETMDPAHDVPDDKLPHYHSHAPARFAVELPAGWCEKNMKPECKLSI</sequence>
<proteinExistence type="predicted"/>
<dbReference type="Pfam" id="PF02643">
    <property type="entry name" value="DUF192"/>
    <property type="match status" value="1"/>
</dbReference>
<dbReference type="EMBL" id="LR796670">
    <property type="protein sequence ID" value="CAB4159362.1"/>
    <property type="molecule type" value="Genomic_DNA"/>
</dbReference>
<dbReference type="Gene3D" id="2.60.120.1140">
    <property type="entry name" value="Protein of unknown function DUF192"/>
    <property type="match status" value="1"/>
</dbReference>
<reference evidence="1" key="1">
    <citation type="submission" date="2020-04" db="EMBL/GenBank/DDBJ databases">
        <authorList>
            <person name="Chiriac C."/>
            <person name="Salcher M."/>
            <person name="Ghai R."/>
            <person name="Kavagutti S V."/>
        </authorList>
    </citation>
    <scope>NUCLEOTIDE SEQUENCE</scope>
</reference>
<dbReference type="InterPro" id="IPR003795">
    <property type="entry name" value="DUF192"/>
</dbReference>
<accession>A0A6J5NKV6</accession>